<comment type="caution">
    <text evidence="1">The sequence shown here is derived from an EMBL/GenBank/DDBJ whole genome shotgun (WGS) entry which is preliminary data.</text>
</comment>
<reference evidence="1" key="1">
    <citation type="submission" date="2022-03" db="EMBL/GenBank/DDBJ databases">
        <title>Identification of a novel bacterium isolated from mangrove sediments.</title>
        <authorList>
            <person name="Pan X."/>
        </authorList>
    </citation>
    <scope>NUCLEOTIDE SEQUENCE</scope>
    <source>
        <strain evidence="1">B1949</strain>
    </source>
</reference>
<evidence type="ECO:0000313" key="2">
    <source>
        <dbReference type="Proteomes" id="UP001162881"/>
    </source>
</evidence>
<protein>
    <submittedName>
        <fullName evidence="1">Uncharacterized protein</fullName>
    </submittedName>
</protein>
<name>A0ABT0BEN7_9SPHN</name>
<sequence>MNIGAEMPFRRKASYRRTGSLVLDHERETVVREQAGRADSMKIWDKGHFREA</sequence>
<organism evidence="1 2">
    <name type="scientific">Novosphingobium organovorum</name>
    <dbReference type="NCBI Taxonomy" id="2930092"/>
    <lineage>
        <taxon>Bacteria</taxon>
        <taxon>Pseudomonadati</taxon>
        <taxon>Pseudomonadota</taxon>
        <taxon>Alphaproteobacteria</taxon>
        <taxon>Sphingomonadales</taxon>
        <taxon>Sphingomonadaceae</taxon>
        <taxon>Novosphingobium</taxon>
    </lineage>
</organism>
<evidence type="ECO:0000313" key="1">
    <source>
        <dbReference type="EMBL" id="MCJ2183515.1"/>
    </source>
</evidence>
<gene>
    <name evidence="1" type="ORF">MTR62_12555</name>
</gene>
<proteinExistence type="predicted"/>
<accession>A0ABT0BEN7</accession>
<dbReference type="EMBL" id="JALHLF010000049">
    <property type="protein sequence ID" value="MCJ2183515.1"/>
    <property type="molecule type" value="Genomic_DNA"/>
</dbReference>
<dbReference type="Proteomes" id="UP001162881">
    <property type="component" value="Unassembled WGS sequence"/>
</dbReference>
<keyword evidence="2" id="KW-1185">Reference proteome</keyword>
<dbReference type="RefSeq" id="WP_244021379.1">
    <property type="nucleotide sequence ID" value="NZ_JALHLF010000049.1"/>
</dbReference>